<dbReference type="RefSeq" id="WP_093211761.1">
    <property type="nucleotide sequence ID" value="NZ_FNFL01000001.1"/>
</dbReference>
<dbReference type="InterPro" id="IPR029070">
    <property type="entry name" value="Chitinase_insertion_sf"/>
</dbReference>
<dbReference type="EMBL" id="FNFL01000001">
    <property type="protein sequence ID" value="SDJ84121.1"/>
    <property type="molecule type" value="Genomic_DNA"/>
</dbReference>
<reference evidence="5 6" key="1">
    <citation type="submission" date="2016-10" db="EMBL/GenBank/DDBJ databases">
        <authorList>
            <person name="de Groot N.N."/>
        </authorList>
    </citation>
    <scope>NUCLEOTIDE SEQUENCE [LARGE SCALE GENOMIC DNA]</scope>
    <source>
        <strain evidence="5 6">CGMCC 1.6502</strain>
    </source>
</reference>
<dbReference type="SUPFAM" id="SSF51445">
    <property type="entry name" value="(Trans)glycosidases"/>
    <property type="match status" value="1"/>
</dbReference>
<proteinExistence type="predicted"/>
<dbReference type="GO" id="GO:0012505">
    <property type="term" value="C:endomembrane system"/>
    <property type="evidence" value="ECO:0007669"/>
    <property type="project" value="TreeGrafter"/>
</dbReference>
<dbReference type="Pfam" id="PF00704">
    <property type="entry name" value="Glyco_hydro_18"/>
    <property type="match status" value="1"/>
</dbReference>
<evidence type="ECO:0000313" key="6">
    <source>
        <dbReference type="Proteomes" id="UP000198694"/>
    </source>
</evidence>
<dbReference type="PROSITE" id="PS51910">
    <property type="entry name" value="GH18_2"/>
    <property type="match status" value="1"/>
</dbReference>
<evidence type="ECO:0000256" key="1">
    <source>
        <dbReference type="ARBA" id="ARBA00022801"/>
    </source>
</evidence>
<dbReference type="InterPro" id="IPR017853">
    <property type="entry name" value="GH"/>
</dbReference>
<keyword evidence="1" id="KW-0378">Hydrolase</keyword>
<dbReference type="PANTHER" id="PTHR46066:SF2">
    <property type="entry name" value="CHITINASE DOMAIN-CONTAINING PROTEIN 1"/>
    <property type="match status" value="1"/>
</dbReference>
<dbReference type="Gene3D" id="3.20.20.80">
    <property type="entry name" value="Glycosidases"/>
    <property type="match status" value="1"/>
</dbReference>
<dbReference type="Gene3D" id="3.10.50.10">
    <property type="match status" value="1"/>
</dbReference>
<dbReference type="PROSITE" id="PS51782">
    <property type="entry name" value="LYSM"/>
    <property type="match status" value="2"/>
</dbReference>
<evidence type="ECO:0000256" key="2">
    <source>
        <dbReference type="ARBA" id="ARBA00023295"/>
    </source>
</evidence>
<dbReference type="PANTHER" id="PTHR46066">
    <property type="entry name" value="CHITINASE DOMAIN-CONTAINING PROTEIN 1 FAMILY MEMBER"/>
    <property type="match status" value="1"/>
</dbReference>
<evidence type="ECO:0000313" key="5">
    <source>
        <dbReference type="EMBL" id="SDJ84121.1"/>
    </source>
</evidence>
<dbReference type="Gene3D" id="3.10.350.10">
    <property type="entry name" value="LysM domain"/>
    <property type="match status" value="2"/>
</dbReference>
<name>A0A1G8X0X7_9BACI</name>
<dbReference type="Proteomes" id="UP000198694">
    <property type="component" value="Unassembled WGS sequence"/>
</dbReference>
<dbReference type="GO" id="GO:0005975">
    <property type="term" value="P:carbohydrate metabolic process"/>
    <property type="evidence" value="ECO:0007669"/>
    <property type="project" value="InterPro"/>
</dbReference>
<dbReference type="GO" id="GO:0008061">
    <property type="term" value="F:chitin binding"/>
    <property type="evidence" value="ECO:0007669"/>
    <property type="project" value="InterPro"/>
</dbReference>
<evidence type="ECO:0000259" key="3">
    <source>
        <dbReference type="PROSITE" id="PS51782"/>
    </source>
</evidence>
<feature type="domain" description="LysM" evidence="3">
    <location>
        <begin position="53"/>
        <end position="97"/>
    </location>
</feature>
<gene>
    <name evidence="5" type="ORF">SAMN05216243_1094</name>
</gene>
<dbReference type="GO" id="GO:0016798">
    <property type="term" value="F:hydrolase activity, acting on glycosyl bonds"/>
    <property type="evidence" value="ECO:0007669"/>
    <property type="project" value="UniProtKB-KW"/>
</dbReference>
<dbReference type="InterPro" id="IPR001223">
    <property type="entry name" value="Glyco_hydro18_cat"/>
</dbReference>
<protein>
    <submittedName>
        <fullName evidence="5">Spore germination protein</fullName>
    </submittedName>
</protein>
<dbReference type="GO" id="GO:0070492">
    <property type="term" value="F:oligosaccharide binding"/>
    <property type="evidence" value="ECO:0007669"/>
    <property type="project" value="TreeGrafter"/>
</dbReference>
<dbReference type="SMART" id="SM00636">
    <property type="entry name" value="Glyco_18"/>
    <property type="match status" value="1"/>
</dbReference>
<evidence type="ECO:0000259" key="4">
    <source>
        <dbReference type="PROSITE" id="PS51910"/>
    </source>
</evidence>
<dbReference type="SMART" id="SM00257">
    <property type="entry name" value="LysM"/>
    <property type="match status" value="2"/>
</dbReference>
<feature type="domain" description="GH18" evidence="4">
    <location>
        <begin position="105"/>
        <end position="423"/>
    </location>
</feature>
<dbReference type="InterPro" id="IPR041704">
    <property type="entry name" value="CFLE_GH18"/>
</dbReference>
<dbReference type="SUPFAM" id="SSF54106">
    <property type="entry name" value="LysM domain"/>
    <property type="match status" value="2"/>
</dbReference>
<dbReference type="InterPro" id="IPR011583">
    <property type="entry name" value="Chitinase_II/V-like_cat"/>
</dbReference>
<dbReference type="CDD" id="cd00118">
    <property type="entry name" value="LysM"/>
    <property type="match status" value="2"/>
</dbReference>
<feature type="domain" description="LysM" evidence="3">
    <location>
        <begin position="2"/>
        <end position="45"/>
    </location>
</feature>
<dbReference type="OrthoDB" id="9769314at2"/>
<organism evidence="5 6">
    <name type="scientific">Sediminibacillus albus</name>
    <dbReference type="NCBI Taxonomy" id="407036"/>
    <lineage>
        <taxon>Bacteria</taxon>
        <taxon>Bacillati</taxon>
        <taxon>Bacillota</taxon>
        <taxon>Bacilli</taxon>
        <taxon>Bacillales</taxon>
        <taxon>Bacillaceae</taxon>
        <taxon>Sediminibacillus</taxon>
    </lineage>
</organism>
<keyword evidence="2" id="KW-0326">Glycosidase</keyword>
<sequence length="423" mass="47524">MAVHVVKPGDTLWSISRTYRVGIPEINEVNGLTSDFLMPGLALYLPTQTLPERYYRVENGDTLWSIAQQFESSIELILQANPVIAANNLSIGQVINIPSSRRYSMQTLAFVDAFIPSPLTEKLTRLSPILTYIAIFTYAVLEDGSLTDVDDESLLEASNRLNIAPLMVVSNYAEGTFSPELAGKTLQPEIRPLLISNIVRILNEKGYAGVSLDFEFIPPESRVAFTRFLIELKEAIGDLILQVNVFSKSADMPNNPFAGAFDYAAIGQIADIVTVLTYDYGYTTGPPDPVAPIWWVEQVLEYAANLIPNNKLMIAIPLYGYNWNTSAEADSTTPARAIPVLQAQQLAQHNRSVIYYDQQAQSPYYTYTINGQNHTVWFEDIRSITAKYRLLETHNLLGAAYWRLRYDFPQNWAYVERNVNVLS</sequence>
<dbReference type="InterPro" id="IPR036779">
    <property type="entry name" value="LysM_dom_sf"/>
</dbReference>
<dbReference type="InterPro" id="IPR018392">
    <property type="entry name" value="LysM"/>
</dbReference>
<accession>A0A1G8X0X7</accession>
<dbReference type="Pfam" id="PF01476">
    <property type="entry name" value="LysM"/>
    <property type="match status" value="2"/>
</dbReference>
<dbReference type="STRING" id="407036.SAMN05216243_1094"/>
<dbReference type="AlphaFoldDB" id="A0A1G8X0X7"/>
<keyword evidence="6" id="KW-1185">Reference proteome</keyword>
<dbReference type="CDD" id="cd02874">
    <property type="entry name" value="GH18_CFLE_spore_hydrolase"/>
    <property type="match status" value="1"/>
</dbReference>